<dbReference type="RefSeq" id="WP_264505085.1">
    <property type="nucleotide sequence ID" value="NZ_JAPDFL010000001.1"/>
</dbReference>
<reference evidence="3 4" key="1">
    <citation type="submission" date="2022-10" db="EMBL/GenBank/DDBJ databases">
        <title>Pararhodobacter sp. nov., isolated from marine algae.</title>
        <authorList>
            <person name="Choi B.J."/>
            <person name="Kim J.M."/>
            <person name="Lee J.K."/>
            <person name="Choi D.G."/>
            <person name="Jeon C.O."/>
        </authorList>
    </citation>
    <scope>NUCLEOTIDE SEQUENCE [LARGE SCALE GENOMIC DNA]</scope>
    <source>
        <strain evidence="3 4">ZQ420</strain>
    </source>
</reference>
<dbReference type="GO" id="GO:0008800">
    <property type="term" value="F:beta-lactamase activity"/>
    <property type="evidence" value="ECO:0007669"/>
    <property type="project" value="UniProtKB-EC"/>
</dbReference>
<comment type="caution">
    <text evidence="3">The sequence shown here is derived from an EMBL/GenBank/DDBJ whole genome shotgun (WGS) entry which is preliminary data.</text>
</comment>
<dbReference type="Proteomes" id="UP001208938">
    <property type="component" value="Unassembled WGS sequence"/>
</dbReference>
<keyword evidence="3" id="KW-0378">Hydrolase</keyword>
<protein>
    <submittedName>
        <fullName evidence="3">Class D beta-lactamase</fullName>
        <ecNumber evidence="3">3.5.2.6</ecNumber>
    </submittedName>
</protein>
<evidence type="ECO:0000313" key="4">
    <source>
        <dbReference type="Proteomes" id="UP001208938"/>
    </source>
</evidence>
<organism evidence="3 4">
    <name type="scientific">Pararhodobacter zhoushanensis</name>
    <dbReference type="NCBI Taxonomy" id="2479545"/>
    <lineage>
        <taxon>Bacteria</taxon>
        <taxon>Pseudomonadati</taxon>
        <taxon>Pseudomonadota</taxon>
        <taxon>Alphaproteobacteria</taxon>
        <taxon>Rhodobacterales</taxon>
        <taxon>Paracoccaceae</taxon>
        <taxon>Pararhodobacter</taxon>
    </lineage>
</organism>
<dbReference type="EMBL" id="JAPDFL010000001">
    <property type="protein sequence ID" value="MCW1932013.1"/>
    <property type="molecule type" value="Genomic_DNA"/>
</dbReference>
<accession>A0ABT3GWT6</accession>
<feature type="signal peptide" evidence="1">
    <location>
        <begin position="1"/>
        <end position="18"/>
    </location>
</feature>
<feature type="chain" id="PRO_5046389152" evidence="1">
    <location>
        <begin position="19"/>
        <end position="268"/>
    </location>
</feature>
<evidence type="ECO:0000259" key="2">
    <source>
        <dbReference type="Pfam" id="PF00905"/>
    </source>
</evidence>
<sequence>MRAIFLALSLCLASPALAQVDTLCTLALDAGTGAVLLEEGDCDSRVTPASTFKLPLAVIGFDTGFLQDPLQPVLSFQPADPDWGGENWRRDTTPTDWLLYSVVWYSQRITRALGADTLTRYARAFGYGNADFSGDAGYDNGLERAWIASSLLVSPREQADFLRGLVTDSLPVSARAMANTRASTQQHQIDGWVIHGKTGGAYPRRADRSFDYARGWGWYVGWAERGDQSVVFVRLTRTQTRQTESPGIMARAAFLDGWPALVQRLSLD</sequence>
<gene>
    <name evidence="3" type="primary">blaOXA</name>
    <name evidence="3" type="ORF">OKW52_06990</name>
</gene>
<keyword evidence="4" id="KW-1185">Reference proteome</keyword>
<evidence type="ECO:0000313" key="3">
    <source>
        <dbReference type="EMBL" id="MCW1932013.1"/>
    </source>
</evidence>
<dbReference type="Pfam" id="PF00905">
    <property type="entry name" value="Transpeptidase"/>
    <property type="match status" value="1"/>
</dbReference>
<dbReference type="EC" id="3.5.2.6" evidence="3"/>
<evidence type="ECO:0000256" key="1">
    <source>
        <dbReference type="SAM" id="SignalP"/>
    </source>
</evidence>
<name>A0ABT3GWT6_9RHOB</name>
<dbReference type="NCBIfam" id="NF000270">
    <property type="entry name" value="bla_class_D_alt"/>
    <property type="match status" value="1"/>
</dbReference>
<dbReference type="Gene3D" id="3.40.710.10">
    <property type="entry name" value="DD-peptidase/beta-lactamase superfamily"/>
    <property type="match status" value="1"/>
</dbReference>
<dbReference type="InterPro" id="IPR012338">
    <property type="entry name" value="Beta-lactam/transpept-like"/>
</dbReference>
<keyword evidence="1" id="KW-0732">Signal</keyword>
<dbReference type="SUPFAM" id="SSF56601">
    <property type="entry name" value="beta-lactamase/transpeptidase-like"/>
    <property type="match status" value="1"/>
</dbReference>
<proteinExistence type="predicted"/>
<dbReference type="InterPro" id="IPR001460">
    <property type="entry name" value="PCN-bd_Tpept"/>
</dbReference>
<feature type="domain" description="Penicillin-binding protein transpeptidase" evidence="2">
    <location>
        <begin position="24"/>
        <end position="240"/>
    </location>
</feature>